<dbReference type="InterPro" id="IPR006566">
    <property type="entry name" value="FBD"/>
</dbReference>
<dbReference type="EMBL" id="JAUHHV010000005">
    <property type="protein sequence ID" value="KAK1425519.1"/>
    <property type="molecule type" value="Genomic_DNA"/>
</dbReference>
<proteinExistence type="predicted"/>
<comment type="caution">
    <text evidence="2">The sequence shown here is derived from an EMBL/GenBank/DDBJ whole genome shotgun (WGS) entry which is preliminary data.</text>
</comment>
<dbReference type="InterPro" id="IPR050232">
    <property type="entry name" value="FBL13/AtMIF1-like"/>
</dbReference>
<gene>
    <name evidence="2" type="ORF">QVD17_20872</name>
</gene>
<dbReference type="AlphaFoldDB" id="A0AAD8KM14"/>
<dbReference type="InterPro" id="IPR055411">
    <property type="entry name" value="LRR_FXL15/At3g58940/PEG3-like"/>
</dbReference>
<accession>A0AAD8KM14</accession>
<keyword evidence="3" id="KW-1185">Reference proteome</keyword>
<evidence type="ECO:0000259" key="1">
    <source>
        <dbReference type="SMART" id="SM00579"/>
    </source>
</evidence>
<organism evidence="2 3">
    <name type="scientific">Tagetes erecta</name>
    <name type="common">African marigold</name>
    <dbReference type="NCBI Taxonomy" id="13708"/>
    <lineage>
        <taxon>Eukaryota</taxon>
        <taxon>Viridiplantae</taxon>
        <taxon>Streptophyta</taxon>
        <taxon>Embryophyta</taxon>
        <taxon>Tracheophyta</taxon>
        <taxon>Spermatophyta</taxon>
        <taxon>Magnoliopsida</taxon>
        <taxon>eudicotyledons</taxon>
        <taxon>Gunneridae</taxon>
        <taxon>Pentapetalae</taxon>
        <taxon>asterids</taxon>
        <taxon>campanulids</taxon>
        <taxon>Asterales</taxon>
        <taxon>Asteraceae</taxon>
        <taxon>Asteroideae</taxon>
        <taxon>Heliantheae alliance</taxon>
        <taxon>Tageteae</taxon>
        <taxon>Tagetes</taxon>
    </lineage>
</organism>
<dbReference type="PANTHER" id="PTHR31900">
    <property type="entry name" value="F-BOX/RNI SUPERFAMILY PROTEIN-RELATED"/>
    <property type="match status" value="1"/>
</dbReference>
<dbReference type="SUPFAM" id="SSF52047">
    <property type="entry name" value="RNI-like"/>
    <property type="match status" value="1"/>
</dbReference>
<name>A0AAD8KM14_TARER</name>
<dbReference type="PANTHER" id="PTHR31900:SF27">
    <property type="entry name" value="FBD DOMAIN-CONTAINING PROTEIN"/>
    <property type="match status" value="1"/>
</dbReference>
<protein>
    <recommendedName>
        <fullName evidence="1">FBD domain-containing protein</fullName>
    </recommendedName>
</protein>
<sequence>MRTSTLSKNWRFKWTMLTQLIFDENFFIYLSDTNDEKNYGRIISMFLLHLKGDITKFVLYIGGSCYSVLAEDISLWILFLSKKGVKDLTLDKRHSLPLKLSTHLFSCLELKHLKLVSGRFDPPTSFHGFPNLLSLELCSVYFESGKFGEFFTRCPELEILNMGCPFTGGRRFPEGKVKLVEIAKLANLKILSLSLCNLENTINTSIIFQLVGFLPKLQELHLDFRKCKFTVEDGAKKCLPTTLPRLKALKLSTIDLGDNWMSSCTFEMVRSFSDLHTLEITSNLDAVPIPTTCFLEIDYDTMGMLQLRSIVFTYCKGSENEIRLIKYLLACSPFLKEIVIRPYTRLSVAEKYIFSRKLLKLYRASSVVDIELS</sequence>
<dbReference type="Gene3D" id="3.80.10.10">
    <property type="entry name" value="Ribonuclease Inhibitor"/>
    <property type="match status" value="1"/>
</dbReference>
<feature type="domain" description="FBD" evidence="1">
    <location>
        <begin position="301"/>
        <end position="373"/>
    </location>
</feature>
<dbReference type="Pfam" id="PF24758">
    <property type="entry name" value="LRR_At5g56370"/>
    <property type="match status" value="1"/>
</dbReference>
<evidence type="ECO:0000313" key="2">
    <source>
        <dbReference type="EMBL" id="KAK1425519.1"/>
    </source>
</evidence>
<dbReference type="SMART" id="SM00579">
    <property type="entry name" value="FBD"/>
    <property type="match status" value="1"/>
</dbReference>
<dbReference type="Proteomes" id="UP001229421">
    <property type="component" value="Unassembled WGS sequence"/>
</dbReference>
<evidence type="ECO:0000313" key="3">
    <source>
        <dbReference type="Proteomes" id="UP001229421"/>
    </source>
</evidence>
<reference evidence="2" key="1">
    <citation type="journal article" date="2023" name="bioRxiv">
        <title>Improved chromosome-level genome assembly for marigold (Tagetes erecta).</title>
        <authorList>
            <person name="Jiang F."/>
            <person name="Yuan L."/>
            <person name="Wang S."/>
            <person name="Wang H."/>
            <person name="Xu D."/>
            <person name="Wang A."/>
            <person name="Fan W."/>
        </authorList>
    </citation>
    <scope>NUCLEOTIDE SEQUENCE</scope>
    <source>
        <strain evidence="2">WSJ</strain>
        <tissue evidence="2">Leaf</tissue>
    </source>
</reference>
<dbReference type="InterPro" id="IPR032675">
    <property type="entry name" value="LRR_dom_sf"/>
</dbReference>